<organism evidence="1 2">
    <name type="scientific">Rehaibacterium terrae</name>
    <dbReference type="NCBI Taxonomy" id="1341696"/>
    <lineage>
        <taxon>Bacteria</taxon>
        <taxon>Pseudomonadati</taxon>
        <taxon>Pseudomonadota</taxon>
        <taxon>Gammaproteobacteria</taxon>
        <taxon>Lysobacterales</taxon>
        <taxon>Lysobacteraceae</taxon>
        <taxon>Rehaibacterium</taxon>
    </lineage>
</organism>
<evidence type="ECO:0000313" key="2">
    <source>
        <dbReference type="Proteomes" id="UP000519004"/>
    </source>
</evidence>
<dbReference type="EMBL" id="JACHHX010000003">
    <property type="protein sequence ID" value="MBB5014744.1"/>
    <property type="molecule type" value="Genomic_DNA"/>
</dbReference>
<sequence>MAVIYEVSLSVDRAIEAEYRAWLDEHIRAMRALPGFTSAVLYDVLDPPPPAGQFAICVRYRVLDQAALETYLREHAPRMRAEGERRFAGRFRASRRVLRSIAAH</sequence>
<keyword evidence="1" id="KW-0560">Oxidoreductase</keyword>
<dbReference type="SUPFAM" id="SSF54909">
    <property type="entry name" value="Dimeric alpha+beta barrel"/>
    <property type="match status" value="1"/>
</dbReference>
<proteinExistence type="predicted"/>
<name>A0A7W7V7M7_9GAMM</name>
<keyword evidence="2" id="KW-1185">Reference proteome</keyword>
<dbReference type="RefSeq" id="WP_183947319.1">
    <property type="nucleotide sequence ID" value="NZ_JACHHX010000003.1"/>
</dbReference>
<comment type="caution">
    <text evidence="1">The sequence shown here is derived from an EMBL/GenBank/DDBJ whole genome shotgun (WGS) entry which is preliminary data.</text>
</comment>
<dbReference type="GO" id="GO:0004497">
    <property type="term" value="F:monooxygenase activity"/>
    <property type="evidence" value="ECO:0007669"/>
    <property type="project" value="UniProtKB-KW"/>
</dbReference>
<evidence type="ECO:0000313" key="1">
    <source>
        <dbReference type="EMBL" id="MBB5014744.1"/>
    </source>
</evidence>
<keyword evidence="1" id="KW-0503">Monooxygenase</keyword>
<protein>
    <submittedName>
        <fullName evidence="1">Antibiotic biosynthesis monooxygenase (ABM) superfamily enzyme</fullName>
    </submittedName>
</protein>
<gene>
    <name evidence="1" type="ORF">HNQ58_000620</name>
</gene>
<dbReference type="Proteomes" id="UP000519004">
    <property type="component" value="Unassembled WGS sequence"/>
</dbReference>
<dbReference type="AlphaFoldDB" id="A0A7W7V7M7"/>
<dbReference type="Pfam" id="PF14114">
    <property type="entry name" value="DUF4286"/>
    <property type="match status" value="1"/>
</dbReference>
<reference evidence="1 2" key="1">
    <citation type="submission" date="2020-08" db="EMBL/GenBank/DDBJ databases">
        <title>Genomic Encyclopedia of Type Strains, Phase IV (KMG-IV): sequencing the most valuable type-strain genomes for metagenomic binning, comparative biology and taxonomic classification.</title>
        <authorList>
            <person name="Goeker M."/>
        </authorList>
    </citation>
    <scope>NUCLEOTIDE SEQUENCE [LARGE SCALE GENOMIC DNA]</scope>
    <source>
        <strain evidence="1 2">DSM 25897</strain>
    </source>
</reference>
<dbReference type="InterPro" id="IPR025563">
    <property type="entry name" value="DUF4286"/>
</dbReference>
<accession>A0A7W7V7M7</accession>
<dbReference type="InterPro" id="IPR011008">
    <property type="entry name" value="Dimeric_a/b-barrel"/>
</dbReference>